<name>A0ACB9L3E0_9MYRT</name>
<gene>
    <name evidence="1" type="ORF">MLD38_039622</name>
</gene>
<accession>A0ACB9L3E0</accession>
<keyword evidence="2" id="KW-1185">Reference proteome</keyword>
<reference evidence="2" key="1">
    <citation type="journal article" date="2023" name="Front. Plant Sci.">
        <title>Chromosomal-level genome assembly of Melastoma candidum provides insights into trichome evolution.</title>
        <authorList>
            <person name="Zhong Y."/>
            <person name="Wu W."/>
            <person name="Sun C."/>
            <person name="Zou P."/>
            <person name="Liu Y."/>
            <person name="Dai S."/>
            <person name="Zhou R."/>
        </authorList>
    </citation>
    <scope>NUCLEOTIDE SEQUENCE [LARGE SCALE GENOMIC DNA]</scope>
</reference>
<comment type="caution">
    <text evidence="1">The sequence shown here is derived from an EMBL/GenBank/DDBJ whole genome shotgun (WGS) entry which is preliminary data.</text>
</comment>
<organism evidence="1 2">
    <name type="scientific">Melastoma candidum</name>
    <dbReference type="NCBI Taxonomy" id="119954"/>
    <lineage>
        <taxon>Eukaryota</taxon>
        <taxon>Viridiplantae</taxon>
        <taxon>Streptophyta</taxon>
        <taxon>Embryophyta</taxon>
        <taxon>Tracheophyta</taxon>
        <taxon>Spermatophyta</taxon>
        <taxon>Magnoliopsida</taxon>
        <taxon>eudicotyledons</taxon>
        <taxon>Gunneridae</taxon>
        <taxon>Pentapetalae</taxon>
        <taxon>rosids</taxon>
        <taxon>malvids</taxon>
        <taxon>Myrtales</taxon>
        <taxon>Melastomataceae</taxon>
        <taxon>Melastomatoideae</taxon>
        <taxon>Melastomateae</taxon>
        <taxon>Melastoma</taxon>
    </lineage>
</organism>
<protein>
    <submittedName>
        <fullName evidence="1">Uncharacterized protein</fullName>
    </submittedName>
</protein>
<proteinExistence type="predicted"/>
<evidence type="ECO:0000313" key="1">
    <source>
        <dbReference type="EMBL" id="KAI4304059.1"/>
    </source>
</evidence>
<sequence>MTQRMLQMKGMSVTEEGCGSGYVEVDPTGRYGRYDEVLGKGASKTVYRAFDEYEGIEVAWNQVKLHDFLRSPEQLERLYSEIHLLKTLNHDNIMKFYTSWVDASNRNINFVTELFTSGTLRQYRMKHRTVNMRAVKHWCKQILRGLVYLHSRDPPVIHRDLKCDNIFINGNQGQVKIGDLGLAAILKKSHADHCVGTPEFMAPEVYEEEYNELSDIYSFGMCILEMVTFEYPYSECTHPAQIYKKVISGKKPDALYRVRDPEVREFLEKCLATASRRLSAKELLRDLFLKIDECGSEMGISEYCCDFREVSPVLRCTPLYSSLGSWSAHLSFDHEYELHPDVNDFETRGLDPHGQEEWYHTPNVDITIKGKRKADDEIFLRLRIADEEGRVRNIYFPFHVETDTALSVATEMVTELDMTYPDVEKIADLIEGEIAAIVPGWDMKPGVSEIPRDATPNVCYNCTSNDLLLDYISSFDSAAKCLQVLHCPNHRCAATHGRFEEITYQVKASEPTDYSKDFPNAPSHLQYTDSWARRNIQELNPSECRDIQCDTSDEGVQIIDTDVETEISTKNDPAARVSENYENEIRQELRRLKAKFKLQLRELTDQQLKLDENLSRSSNVRSAVPYTMTETEKAPRWKAACGSPSPDHVMTARSFYTSLLPQPLNRVTSLPVDATDF</sequence>
<dbReference type="EMBL" id="CM042891">
    <property type="protein sequence ID" value="KAI4304059.1"/>
    <property type="molecule type" value="Genomic_DNA"/>
</dbReference>
<evidence type="ECO:0000313" key="2">
    <source>
        <dbReference type="Proteomes" id="UP001057402"/>
    </source>
</evidence>
<dbReference type="Proteomes" id="UP001057402">
    <property type="component" value="Chromosome 12"/>
</dbReference>